<proteinExistence type="predicted"/>
<name>A0A2H5XFP0_9BACT</name>
<reference evidence="2" key="1">
    <citation type="submission" date="2017-09" db="EMBL/GenBank/DDBJ databases">
        <title>Metaegenomics of thermophilic ammonia-oxidizing enrichment culture.</title>
        <authorList>
            <person name="Kato S."/>
            <person name="Suzuki K."/>
        </authorList>
    </citation>
    <scope>NUCLEOTIDE SEQUENCE [LARGE SCALE GENOMIC DNA]</scope>
</reference>
<evidence type="ECO:0000313" key="2">
    <source>
        <dbReference type="Proteomes" id="UP000236173"/>
    </source>
</evidence>
<protein>
    <submittedName>
        <fullName evidence="1">Uncharacterized protein</fullName>
    </submittedName>
</protein>
<dbReference type="EMBL" id="BEHT01000045">
    <property type="protein sequence ID" value="GBC99981.1"/>
    <property type="molecule type" value="Genomic_DNA"/>
</dbReference>
<dbReference type="Proteomes" id="UP000236173">
    <property type="component" value="Unassembled WGS sequence"/>
</dbReference>
<sequence length="34" mass="3971">MRLSPTLTEMRDERPTLLLSRMLTFVELFGEDDG</sequence>
<accession>A0A2H5XFP0</accession>
<gene>
    <name evidence="1" type="ORF">HRbin17_02514</name>
</gene>
<organism evidence="1 2">
    <name type="scientific">Candidatus Fervidibacter japonicus</name>
    <dbReference type="NCBI Taxonomy" id="2035412"/>
    <lineage>
        <taxon>Bacteria</taxon>
        <taxon>Candidatus Fervidibacterota</taxon>
        <taxon>Candidatus Fervidibacter</taxon>
    </lineage>
</organism>
<evidence type="ECO:0000313" key="1">
    <source>
        <dbReference type="EMBL" id="GBC99981.1"/>
    </source>
</evidence>
<dbReference type="AlphaFoldDB" id="A0A2H5XFP0"/>
<comment type="caution">
    <text evidence="1">The sequence shown here is derived from an EMBL/GenBank/DDBJ whole genome shotgun (WGS) entry which is preliminary data.</text>
</comment>